<name>A0A7G9GAI0_9FIRM</name>
<dbReference type="Gene3D" id="3.40.50.1980">
    <property type="entry name" value="Nitrogenase molybdenum iron protein domain"/>
    <property type="match status" value="2"/>
</dbReference>
<feature type="chain" id="PRO_5038797525" evidence="3">
    <location>
        <begin position="25"/>
        <end position="388"/>
    </location>
</feature>
<dbReference type="Proteomes" id="UP000515860">
    <property type="component" value="Chromosome"/>
</dbReference>
<dbReference type="AlphaFoldDB" id="A0A7G9GAI0"/>
<dbReference type="EMBL" id="CP060635">
    <property type="protein sequence ID" value="QNM07812.1"/>
    <property type="molecule type" value="Genomic_DNA"/>
</dbReference>
<evidence type="ECO:0000313" key="6">
    <source>
        <dbReference type="Proteomes" id="UP000515860"/>
    </source>
</evidence>
<keyword evidence="6" id="KW-1185">Reference proteome</keyword>
<dbReference type="Gene3D" id="1.20.58.2180">
    <property type="match status" value="1"/>
</dbReference>
<dbReference type="PANTHER" id="PTHR30535:SF34">
    <property type="entry name" value="MOLYBDATE-BINDING PROTEIN MOLA"/>
    <property type="match status" value="1"/>
</dbReference>
<sequence>MNKAIKNRTLAVVLSAILVGATFCGCGKTAEKTDTSSSSVTNDSSALTDSSISSVSSDDNNFRTVTDAAGNVVEVPANITKIAVTPLPWSSVIYAIDGSSERIAALNPGALGGTAYKGQFFEILDPSYGSINSTAIGKDFSINMEEIVKMGVQAVVIWDYQEDEAKQLKELGIAPVMVKNETVEELQSSFRAVGELLGKEDRAQQFIDLYGNIYNEIQSYQDQVSSAEKPKVLYLRNSDLKLQGNDNFIKEALELAGADNVAADSSEITMEDIIQINPDIILLSWFDDFTPDDLYNNAIDGQDWSSVKAVQEKRVYKTPIGIYRYDAPGVETPLMMEWLATMIQPEIFSDIDIKAEIADYYKTYFNIDLSEENLAQILCTEMNKNSAS</sequence>
<reference evidence="5 6" key="1">
    <citation type="submission" date="2020-08" db="EMBL/GenBank/DDBJ databases">
        <authorList>
            <person name="Liu C."/>
            <person name="Sun Q."/>
        </authorList>
    </citation>
    <scope>NUCLEOTIDE SEQUENCE [LARGE SCALE GENOMIC DNA]</scope>
    <source>
        <strain evidence="5 6">NSJ-29</strain>
    </source>
</reference>
<dbReference type="RefSeq" id="WP_118645496.1">
    <property type="nucleotide sequence ID" value="NZ_CP060635.1"/>
</dbReference>
<evidence type="ECO:0000256" key="3">
    <source>
        <dbReference type="SAM" id="SignalP"/>
    </source>
</evidence>
<evidence type="ECO:0000259" key="4">
    <source>
        <dbReference type="PROSITE" id="PS50983"/>
    </source>
</evidence>
<dbReference type="PANTHER" id="PTHR30535">
    <property type="entry name" value="VITAMIN B12-BINDING PROTEIN"/>
    <property type="match status" value="1"/>
</dbReference>
<dbReference type="GO" id="GO:0071281">
    <property type="term" value="P:cellular response to iron ion"/>
    <property type="evidence" value="ECO:0007669"/>
    <property type="project" value="TreeGrafter"/>
</dbReference>
<dbReference type="PROSITE" id="PS51257">
    <property type="entry name" value="PROKAR_LIPOPROTEIN"/>
    <property type="match status" value="1"/>
</dbReference>
<feature type="signal peptide" evidence="3">
    <location>
        <begin position="1"/>
        <end position="24"/>
    </location>
</feature>
<evidence type="ECO:0000256" key="2">
    <source>
        <dbReference type="SAM" id="MobiDB-lite"/>
    </source>
</evidence>
<organism evidence="5 6">
    <name type="scientific">Wansuia hejianensis</name>
    <dbReference type="NCBI Taxonomy" id="2763667"/>
    <lineage>
        <taxon>Bacteria</taxon>
        <taxon>Bacillati</taxon>
        <taxon>Bacillota</taxon>
        <taxon>Clostridia</taxon>
        <taxon>Lachnospirales</taxon>
        <taxon>Lachnospiraceae</taxon>
        <taxon>Wansuia</taxon>
    </lineage>
</organism>
<feature type="domain" description="Fe/B12 periplasmic-binding" evidence="4">
    <location>
        <begin position="81"/>
        <end position="347"/>
    </location>
</feature>
<feature type="compositionally biased region" description="Low complexity" evidence="2">
    <location>
        <begin position="35"/>
        <end position="58"/>
    </location>
</feature>
<dbReference type="PROSITE" id="PS50983">
    <property type="entry name" value="FE_B12_PBP"/>
    <property type="match status" value="1"/>
</dbReference>
<dbReference type="InterPro" id="IPR002491">
    <property type="entry name" value="ABC_transptr_periplasmic_BD"/>
</dbReference>
<dbReference type="SUPFAM" id="SSF53807">
    <property type="entry name" value="Helical backbone' metal receptor"/>
    <property type="match status" value="1"/>
</dbReference>
<gene>
    <name evidence="5" type="ORF">H9Q79_12935</name>
</gene>
<dbReference type="Pfam" id="PF01497">
    <property type="entry name" value="Peripla_BP_2"/>
    <property type="match status" value="1"/>
</dbReference>
<evidence type="ECO:0000313" key="5">
    <source>
        <dbReference type="EMBL" id="QNM07812.1"/>
    </source>
</evidence>
<dbReference type="KEGG" id="whj:H9Q79_12935"/>
<dbReference type="InterPro" id="IPR050902">
    <property type="entry name" value="ABC_Transporter_SBP"/>
</dbReference>
<keyword evidence="3" id="KW-0732">Signal</keyword>
<accession>A0A7G9GAI0</accession>
<comment type="similarity">
    <text evidence="1">Belongs to the bacterial solute-binding protein 8 family.</text>
</comment>
<proteinExistence type="inferred from homology"/>
<evidence type="ECO:0000256" key="1">
    <source>
        <dbReference type="ARBA" id="ARBA00008814"/>
    </source>
</evidence>
<feature type="region of interest" description="Disordered" evidence="2">
    <location>
        <begin position="30"/>
        <end position="58"/>
    </location>
</feature>
<protein>
    <submittedName>
        <fullName evidence="5">ABC transporter substrate-binding protein</fullName>
    </submittedName>
</protein>